<sequence length="255" mass="30270">MESLPKEYSLLMTINKYIGEYFAMTVNTKTVRSTDIYEFLKHKDDFRQHFASAKEFNGFMRRMHDRGVLTQIIKNVKVDTSNKSFYQWYFFPPLRVYSKKTTSENKNIASSHPDKSQFFRGNKKYRAANGTMVRSIQELNIMNRLLTVEIFDVYYERLLVAAGKERYPDFTVYNKETRTVFHWEHFGMTDDLEYGEKMADKIEWYKQIGYKSIDEGGRFIVSVYQDEEHFIGLIDNIIEKMKVISIPCGFLKDNI</sequence>
<accession>I9GZP1</accession>
<proteinExistence type="predicted"/>
<protein>
    <submittedName>
        <fullName evidence="1">Uncharacterized protein</fullName>
    </submittedName>
</protein>
<dbReference type="RefSeq" id="WP_007485285.1">
    <property type="nucleotide sequence ID" value="NZ_JH724314.1"/>
</dbReference>
<comment type="caution">
    <text evidence="1">The sequence shown here is derived from an EMBL/GenBank/DDBJ whole genome shotgun (WGS) entry which is preliminary data.</text>
</comment>
<organism evidence="1 2">
    <name type="scientific">Bacteroides nordii CL02T12C05</name>
    <dbReference type="NCBI Taxonomy" id="997884"/>
    <lineage>
        <taxon>Bacteria</taxon>
        <taxon>Pseudomonadati</taxon>
        <taxon>Bacteroidota</taxon>
        <taxon>Bacteroidia</taxon>
        <taxon>Bacteroidales</taxon>
        <taxon>Bacteroidaceae</taxon>
        <taxon>Bacteroides</taxon>
    </lineage>
</organism>
<dbReference type="PATRIC" id="fig|997884.3.peg.2220"/>
<reference evidence="1 2" key="1">
    <citation type="submission" date="2012-02" db="EMBL/GenBank/DDBJ databases">
        <title>The Genome Sequence of Bacteroides nordii CL02T12C05.</title>
        <authorList>
            <consortium name="The Broad Institute Genome Sequencing Platform"/>
            <person name="Earl A."/>
            <person name="Ward D."/>
            <person name="Feldgarden M."/>
            <person name="Gevers D."/>
            <person name="Zitomersky N.L."/>
            <person name="Coyne M.J."/>
            <person name="Comstock L.E."/>
            <person name="Young S.K."/>
            <person name="Zeng Q."/>
            <person name="Gargeya S."/>
            <person name="Fitzgerald M."/>
            <person name="Haas B."/>
            <person name="Abouelleil A."/>
            <person name="Alvarado L."/>
            <person name="Arachchi H.M."/>
            <person name="Berlin A."/>
            <person name="Chapman S.B."/>
            <person name="Gearin G."/>
            <person name="Goldberg J."/>
            <person name="Griggs A."/>
            <person name="Gujja S."/>
            <person name="Hansen M."/>
            <person name="Heiman D."/>
            <person name="Howarth C."/>
            <person name="Larimer J."/>
            <person name="Lui A."/>
            <person name="MacDonald P.J.P."/>
            <person name="McCowen C."/>
            <person name="Montmayeur A."/>
            <person name="Murphy C."/>
            <person name="Neiman D."/>
            <person name="Pearson M."/>
            <person name="Priest M."/>
            <person name="Roberts A."/>
            <person name="Saif S."/>
            <person name="Shea T."/>
            <person name="Sisk P."/>
            <person name="Stolte C."/>
            <person name="Sykes S."/>
            <person name="Wortman J."/>
            <person name="Nusbaum C."/>
            <person name="Birren B."/>
        </authorList>
    </citation>
    <scope>NUCLEOTIDE SEQUENCE [LARGE SCALE GENOMIC DNA]</scope>
    <source>
        <strain evidence="1 2">CL02T12C05</strain>
    </source>
</reference>
<dbReference type="EMBL" id="AGXS01000015">
    <property type="protein sequence ID" value="EIY52634.1"/>
    <property type="molecule type" value="Genomic_DNA"/>
</dbReference>
<dbReference type="HOGENOM" id="CLU_1088424_0_0_10"/>
<evidence type="ECO:0000313" key="1">
    <source>
        <dbReference type="EMBL" id="EIY52634.1"/>
    </source>
</evidence>
<keyword evidence="2" id="KW-1185">Reference proteome</keyword>
<name>I9GZP1_9BACE</name>
<dbReference type="AlphaFoldDB" id="I9GZP1"/>
<dbReference type="Proteomes" id="UP000003089">
    <property type="component" value="Unassembled WGS sequence"/>
</dbReference>
<gene>
    <name evidence="1" type="ORF">HMPREF1068_02181</name>
</gene>
<evidence type="ECO:0000313" key="2">
    <source>
        <dbReference type="Proteomes" id="UP000003089"/>
    </source>
</evidence>
<dbReference type="eggNOG" id="COG0507">
    <property type="taxonomic scope" value="Bacteria"/>
</dbReference>
<dbReference type="STRING" id="997884.HMPREF1068_02181"/>